<accession>A0A396CA80</accession>
<dbReference type="Proteomes" id="UP000501467">
    <property type="component" value="Chromosome"/>
</dbReference>
<feature type="transmembrane region" description="Helical" evidence="6">
    <location>
        <begin position="128"/>
        <end position="146"/>
    </location>
</feature>
<feature type="transmembrane region" description="Helical" evidence="6">
    <location>
        <begin position="315"/>
        <end position="338"/>
    </location>
</feature>
<feature type="transmembrane region" description="Helical" evidence="6">
    <location>
        <begin position="438"/>
        <end position="457"/>
    </location>
</feature>
<dbReference type="AlphaFoldDB" id="A0A396CA80"/>
<dbReference type="EMBL" id="CP054003">
    <property type="protein sequence ID" value="QKH84784.1"/>
    <property type="molecule type" value="Genomic_DNA"/>
</dbReference>
<keyword evidence="2" id="KW-1003">Cell membrane</keyword>
<evidence type="ECO:0000256" key="3">
    <source>
        <dbReference type="ARBA" id="ARBA00022692"/>
    </source>
</evidence>
<dbReference type="PANTHER" id="PTHR30250">
    <property type="entry name" value="PST FAMILY PREDICTED COLANIC ACID TRANSPORTER"/>
    <property type="match status" value="1"/>
</dbReference>
<reference evidence="9 11" key="2">
    <citation type="submission" date="2018-08" db="EMBL/GenBank/DDBJ databases">
        <title>A genome reference for cultivated species of the human gut microbiota.</title>
        <authorList>
            <person name="Zou Y."/>
            <person name="Xue W."/>
            <person name="Luo G."/>
        </authorList>
    </citation>
    <scope>NUCLEOTIDE SEQUENCE [LARGE SCALE GENOMIC DNA]</scope>
    <source>
        <strain evidence="9 11">AM18-6</strain>
    </source>
</reference>
<evidence type="ECO:0000313" key="9">
    <source>
        <dbReference type="EMBL" id="RHH14570.1"/>
    </source>
</evidence>
<reference evidence="8 12" key="4">
    <citation type="submission" date="2020-05" db="EMBL/GenBank/DDBJ databases">
        <title>FDA dAtabase for Regulatory Grade micrObial Sequences (FDA-ARGOS): Supporting development and validation of Infectious Disease Dx tests.</title>
        <authorList>
            <person name="Bojja K."/>
            <person name="Kessler A."/>
            <person name="Tallon L."/>
            <person name="Sadzewicz L."/>
            <person name="Zhao X."/>
            <person name="Vavikolanu K."/>
            <person name="Mehta A."/>
            <person name="Aluvathingal J."/>
            <person name="Nadendla S."/>
            <person name="Myers T."/>
            <person name="Yan Y."/>
            <person name="Sichtig H."/>
        </authorList>
    </citation>
    <scope>NUCLEOTIDE SEQUENCE [LARGE SCALE GENOMIC DNA]</scope>
    <source>
        <strain evidence="8 12">FDAARGOS_763</strain>
    </source>
</reference>
<sequence>MNKGGKHIAKNTVILYLRMMVTMLVTLYTSRIILESLGIEDYGIYNVVGGVVTLFSFINGAMTSATQRYITFAIGKGDAIELPKVFSISLLSHFSIIAIVLLFSETIGLWFLNSYISIPNGKIVEANLVYQFSILAFCFQIIKVPYDANIIAQEKMSIYAYVSIAEVIMKLCIAFLLQLFFSDRLVLYAFLIFFSSVLFYFINKLFCLKIYPYCKYRFYWDKNIYKELMSFSGWSFLGQVAIVFSSQGNNILLNMFYGVVVNAALGISNQVNSALMSFVSNFQTAFKPQITKSYANSDFEYLFNMMFYTSKMSFYLIYLLAIPIIFNIDAILHCWLTIVPTYTSNFCILMIIYSLVDAVTGPFWMAIFATGKIKKYQIILSLFVFSSIILSYFLLYFGGSPESVLWIRVGINILVLLIRVYFVKYLLGVPLELFLQKVLFPVGCVVTLSIPLSYLIYMQIYNFHFIFILIVILLLNGVIVMFAGINKNERGKIYNMVYNLKLKKV</sequence>
<dbReference type="InterPro" id="IPR050833">
    <property type="entry name" value="Poly_Biosynth_Transport"/>
</dbReference>
<gene>
    <name evidence="9" type="ORF">DW228_05425</name>
    <name evidence="7" type="ORF">EC80_009505</name>
    <name evidence="8" type="ORF">FOC69_10615</name>
</gene>
<feature type="transmembrane region" description="Helical" evidence="6">
    <location>
        <begin position="12"/>
        <end position="30"/>
    </location>
</feature>
<protein>
    <submittedName>
        <fullName evidence="8">Oligosaccharide flippase family protein</fullName>
    </submittedName>
</protein>
<dbReference type="Proteomes" id="UP000266644">
    <property type="component" value="Unassembled WGS sequence"/>
</dbReference>
<keyword evidence="3 6" id="KW-0812">Transmembrane</keyword>
<feature type="transmembrane region" description="Helical" evidence="6">
    <location>
        <begin position="350"/>
        <end position="371"/>
    </location>
</feature>
<evidence type="ECO:0000256" key="1">
    <source>
        <dbReference type="ARBA" id="ARBA00004651"/>
    </source>
</evidence>
<evidence type="ECO:0000313" key="7">
    <source>
        <dbReference type="EMBL" id="QCQ45073.1"/>
    </source>
</evidence>
<dbReference type="RefSeq" id="WP_005775839.1">
    <property type="nucleotide sequence ID" value="NZ_CAEUHN010000018.1"/>
</dbReference>
<evidence type="ECO:0000313" key="8">
    <source>
        <dbReference type="EMBL" id="QKH84784.1"/>
    </source>
</evidence>
<dbReference type="InterPro" id="IPR002797">
    <property type="entry name" value="Polysacc_synth"/>
</dbReference>
<evidence type="ECO:0000256" key="6">
    <source>
        <dbReference type="SAM" id="Phobius"/>
    </source>
</evidence>
<feature type="transmembrane region" description="Helical" evidence="6">
    <location>
        <begin position="405"/>
        <end position="426"/>
    </location>
</feature>
<feature type="transmembrane region" description="Helical" evidence="6">
    <location>
        <begin position="42"/>
        <end position="62"/>
    </location>
</feature>
<evidence type="ECO:0000313" key="11">
    <source>
        <dbReference type="Proteomes" id="UP000266644"/>
    </source>
</evidence>
<feature type="transmembrane region" description="Helical" evidence="6">
    <location>
        <begin position="187"/>
        <end position="207"/>
    </location>
</feature>
<reference evidence="7 10" key="3">
    <citation type="submission" date="2019-03" db="EMBL/GenBank/DDBJ databases">
        <title>Complete genome assembly of MDR B. fragilis.</title>
        <authorList>
            <person name="Sydenham T.V."/>
            <person name="Hasman H."/>
            <person name="Justesen U.S."/>
        </authorList>
    </citation>
    <scope>NUCLEOTIDE SEQUENCE [LARGE SCALE GENOMIC DNA]</scope>
    <source>
        <strain evidence="7 10">DCMSKEJBY0001B</strain>
    </source>
</reference>
<keyword evidence="4 6" id="KW-1133">Transmembrane helix</keyword>
<feature type="transmembrane region" description="Helical" evidence="6">
    <location>
        <begin position="158"/>
        <end position="181"/>
    </location>
</feature>
<reference evidence="7" key="1">
    <citation type="book" date="2014" name="THE 24TH EUROPEAN CONGRESS OF CLINICAL MICROBIOLOGY AND INFECTIOUS DISEASES" publisher="ECCMID 2014" city="Barcelona, Spain">
        <title>Identification of resistance genes in three multidrug-resistant Bacteroides fragilis isolates by whole genome sequencing.</title>
        <editorList>
            <person name="Unknown"/>
            <person name="A."/>
        </editorList>
        <authorList>
            <person name="Sydenham T.V."/>
            <person name="Hasman H."/>
            <person name="Wang M."/>
            <person name="Soki J."/>
            <person name="Nagy E."/>
            <person name="Justesen U.S."/>
        </authorList>
    </citation>
    <scope>NUCLEOTIDE SEQUENCE</scope>
    <source>
        <strain evidence="7">DCMSKEJBY0001B</strain>
    </source>
</reference>
<evidence type="ECO:0000313" key="12">
    <source>
        <dbReference type="Proteomes" id="UP000501467"/>
    </source>
</evidence>
<dbReference type="EMBL" id="QRJE01000007">
    <property type="protein sequence ID" value="RHH14570.1"/>
    <property type="molecule type" value="Genomic_DNA"/>
</dbReference>
<dbReference type="PANTHER" id="PTHR30250:SF26">
    <property type="entry name" value="PSMA PROTEIN"/>
    <property type="match status" value="1"/>
</dbReference>
<evidence type="ECO:0000313" key="10">
    <source>
        <dbReference type="Proteomes" id="UP000036847"/>
    </source>
</evidence>
<feature type="transmembrane region" description="Helical" evidence="6">
    <location>
        <begin position="463"/>
        <end position="485"/>
    </location>
</feature>
<dbReference type="Proteomes" id="UP000036847">
    <property type="component" value="Chromosome"/>
</dbReference>
<dbReference type="Pfam" id="PF01943">
    <property type="entry name" value="Polysacc_synt"/>
    <property type="match status" value="1"/>
</dbReference>
<dbReference type="EMBL" id="CP036546">
    <property type="protein sequence ID" value="QCQ45073.1"/>
    <property type="molecule type" value="Genomic_DNA"/>
</dbReference>
<proteinExistence type="predicted"/>
<comment type="subcellular location">
    <subcellularLocation>
        <location evidence="1">Cell membrane</location>
        <topology evidence="1">Multi-pass membrane protein</topology>
    </subcellularLocation>
</comment>
<organism evidence="9 11">
    <name type="scientific">Bacteroides fragilis</name>
    <dbReference type="NCBI Taxonomy" id="817"/>
    <lineage>
        <taxon>Bacteria</taxon>
        <taxon>Pseudomonadati</taxon>
        <taxon>Bacteroidota</taxon>
        <taxon>Bacteroidia</taxon>
        <taxon>Bacteroidales</taxon>
        <taxon>Bacteroidaceae</taxon>
        <taxon>Bacteroides</taxon>
    </lineage>
</organism>
<dbReference type="GO" id="GO:0005886">
    <property type="term" value="C:plasma membrane"/>
    <property type="evidence" value="ECO:0007669"/>
    <property type="project" value="UniProtKB-SubCell"/>
</dbReference>
<keyword evidence="5 6" id="KW-0472">Membrane</keyword>
<evidence type="ECO:0000256" key="5">
    <source>
        <dbReference type="ARBA" id="ARBA00023136"/>
    </source>
</evidence>
<feature type="transmembrane region" description="Helical" evidence="6">
    <location>
        <begin position="228"/>
        <end position="245"/>
    </location>
</feature>
<evidence type="ECO:0000256" key="2">
    <source>
        <dbReference type="ARBA" id="ARBA00022475"/>
    </source>
</evidence>
<dbReference type="OrthoDB" id="5365632at2"/>
<name>A0A396CA80_BACFG</name>
<feature type="transmembrane region" description="Helical" evidence="6">
    <location>
        <begin position="94"/>
        <end position="116"/>
    </location>
</feature>
<feature type="transmembrane region" description="Helical" evidence="6">
    <location>
        <begin position="378"/>
        <end position="399"/>
    </location>
</feature>
<evidence type="ECO:0000256" key="4">
    <source>
        <dbReference type="ARBA" id="ARBA00022989"/>
    </source>
</evidence>